<dbReference type="RefSeq" id="WP_197312646.1">
    <property type="nucleotide sequence ID" value="NZ_JADZLT010000055.1"/>
</dbReference>
<evidence type="ECO:0000256" key="1">
    <source>
        <dbReference type="ARBA" id="ARBA00004167"/>
    </source>
</evidence>
<keyword evidence="8" id="KW-0325">Glycoprotein</keyword>
<comment type="subcellular location">
    <subcellularLocation>
        <location evidence="2">Endomembrane system</location>
    </subcellularLocation>
    <subcellularLocation>
        <location evidence="1">Membrane</location>
        <topology evidence="1">Single-pass membrane protein</topology>
    </subcellularLocation>
</comment>
<evidence type="ECO:0000256" key="6">
    <source>
        <dbReference type="ARBA" id="ARBA00022989"/>
    </source>
</evidence>
<keyword evidence="11" id="KW-1185">Reference proteome</keyword>
<comment type="caution">
    <text evidence="10">The sequence shown here is derived from an EMBL/GenBank/DDBJ whole genome shotgun (WGS) entry which is preliminary data.</text>
</comment>
<gene>
    <name evidence="10" type="ORF">I5731_17215</name>
</gene>
<dbReference type="InterPro" id="IPR038578">
    <property type="entry name" value="GT29-like_sf"/>
</dbReference>
<name>A0A931I3H3_9HYPH</name>
<dbReference type="EMBL" id="JADZLT010000055">
    <property type="protein sequence ID" value="MBH0239565.1"/>
    <property type="molecule type" value="Genomic_DNA"/>
</dbReference>
<evidence type="ECO:0000256" key="4">
    <source>
        <dbReference type="ARBA" id="ARBA00022679"/>
    </source>
</evidence>
<keyword evidence="3" id="KW-0328">Glycosyltransferase</keyword>
<evidence type="ECO:0000256" key="8">
    <source>
        <dbReference type="ARBA" id="ARBA00023180"/>
    </source>
</evidence>
<evidence type="ECO:0000256" key="7">
    <source>
        <dbReference type="ARBA" id="ARBA00023136"/>
    </source>
</evidence>
<accession>A0A931I3H3</accession>
<dbReference type="GO" id="GO:0008373">
    <property type="term" value="F:sialyltransferase activity"/>
    <property type="evidence" value="ECO:0007669"/>
    <property type="project" value="InterPro"/>
</dbReference>
<dbReference type="InterPro" id="IPR001675">
    <property type="entry name" value="Glyco_trans_29"/>
</dbReference>
<protein>
    <submittedName>
        <fullName evidence="10">Glycosyltransferase family 29 protein</fullName>
    </submittedName>
</protein>
<feature type="region of interest" description="Disordered" evidence="9">
    <location>
        <begin position="1"/>
        <end position="23"/>
    </location>
</feature>
<dbReference type="Proteomes" id="UP000631694">
    <property type="component" value="Unassembled WGS sequence"/>
</dbReference>
<reference evidence="10" key="1">
    <citation type="submission" date="2020-12" db="EMBL/GenBank/DDBJ databases">
        <title>Methylobrevis albus sp. nov., isolated from fresh water lack sediment.</title>
        <authorList>
            <person name="Zou Q."/>
        </authorList>
    </citation>
    <scope>NUCLEOTIDE SEQUENCE</scope>
    <source>
        <strain evidence="10">L22</strain>
    </source>
</reference>
<dbReference type="Pfam" id="PF00777">
    <property type="entry name" value="Glyco_transf_29"/>
    <property type="match status" value="1"/>
</dbReference>
<evidence type="ECO:0000313" key="11">
    <source>
        <dbReference type="Proteomes" id="UP000631694"/>
    </source>
</evidence>
<sequence length="443" mass="46573">MRDQTRRRKAARTPRPAPAGDTDTADLKLRLSAAGDRFRAGAFAEAGALCEAILLDTGRPVRVAADILERSMLAIAEAGAFDAAAAPWQRLATVAGFEAMAADHLMVLRDEMARFDATSDALAAQILAGPFRRPDAVKAAVRYTWIRDGATEALADACLRASAEGGPSFARRLGRVLAPLLAARGRHAALADLLRAAPELRAATLSNAAVARAISAGDAPESVGASAEELEAAAGYAALGGAMTAERLDLWRELADPAIRIAVVGNSPNGLGKGEGAAIDGHDHVVRFNRHALGEPFRADYGSRTTILVSGGELADDVLGGADPAVRVILSGLRFMAMRRLGAAKAIAARHRVSCFAEHLDGQLVRRLAAVPSAGLYMLAHLAHVRGSLAGVGCFGFGFVDQLQETVSAHYFESARPGFRHNWIAEKAAFDELRAGPAPEWCA</sequence>
<evidence type="ECO:0000256" key="3">
    <source>
        <dbReference type="ARBA" id="ARBA00022676"/>
    </source>
</evidence>
<keyword evidence="7" id="KW-0472">Membrane</keyword>
<dbReference type="GO" id="GO:0012505">
    <property type="term" value="C:endomembrane system"/>
    <property type="evidence" value="ECO:0007669"/>
    <property type="project" value="UniProtKB-SubCell"/>
</dbReference>
<evidence type="ECO:0000256" key="5">
    <source>
        <dbReference type="ARBA" id="ARBA00022692"/>
    </source>
</evidence>
<dbReference type="GO" id="GO:0016020">
    <property type="term" value="C:membrane"/>
    <property type="evidence" value="ECO:0007669"/>
    <property type="project" value="UniProtKB-SubCell"/>
</dbReference>
<evidence type="ECO:0000313" key="10">
    <source>
        <dbReference type="EMBL" id="MBH0239565.1"/>
    </source>
</evidence>
<dbReference type="AlphaFoldDB" id="A0A931I3H3"/>
<keyword evidence="5" id="KW-0812">Transmembrane</keyword>
<proteinExistence type="predicted"/>
<keyword evidence="6" id="KW-1133">Transmembrane helix</keyword>
<organism evidence="10 11">
    <name type="scientific">Methylobrevis albus</name>
    <dbReference type="NCBI Taxonomy" id="2793297"/>
    <lineage>
        <taxon>Bacteria</taxon>
        <taxon>Pseudomonadati</taxon>
        <taxon>Pseudomonadota</taxon>
        <taxon>Alphaproteobacteria</taxon>
        <taxon>Hyphomicrobiales</taxon>
        <taxon>Pleomorphomonadaceae</taxon>
        <taxon>Methylobrevis</taxon>
    </lineage>
</organism>
<evidence type="ECO:0000256" key="2">
    <source>
        <dbReference type="ARBA" id="ARBA00004308"/>
    </source>
</evidence>
<evidence type="ECO:0000256" key="9">
    <source>
        <dbReference type="SAM" id="MobiDB-lite"/>
    </source>
</evidence>
<keyword evidence="4" id="KW-0808">Transferase</keyword>
<dbReference type="Gene3D" id="3.90.1480.20">
    <property type="entry name" value="Glycosyl transferase family 29"/>
    <property type="match status" value="1"/>
</dbReference>
<feature type="compositionally biased region" description="Basic residues" evidence="9">
    <location>
        <begin position="1"/>
        <end position="12"/>
    </location>
</feature>